<accession>H1S2Y7</accession>
<reference evidence="2 3" key="1">
    <citation type="journal article" date="2012" name="J. Bacteriol.">
        <title>De Novo Genome Project of Cupriavidus basilensis OR16.</title>
        <authorList>
            <person name="Cserhati M."/>
            <person name="Kriszt B."/>
            <person name="Szoboszlay S."/>
            <person name="Toth A."/>
            <person name="Szabo I."/>
            <person name="Tancsics A."/>
            <person name="Nagy I."/>
            <person name="Horvath B."/>
            <person name="Nagy I."/>
            <person name="Kukolya J."/>
        </authorList>
    </citation>
    <scope>NUCLEOTIDE SEQUENCE [LARGE SCALE GENOMIC DNA]</scope>
    <source>
        <strain evidence="2 3">OR16</strain>
    </source>
</reference>
<dbReference type="Gene3D" id="3.40.50.1820">
    <property type="entry name" value="alpha/beta hydrolase"/>
    <property type="match status" value="1"/>
</dbReference>
<evidence type="ECO:0000313" key="3">
    <source>
        <dbReference type="Proteomes" id="UP000005808"/>
    </source>
</evidence>
<protein>
    <submittedName>
        <fullName evidence="2">Hydrolase alpha/beta fold family protein</fullName>
    </submittedName>
</protein>
<comment type="caution">
    <text evidence="2">The sequence shown here is derived from an EMBL/GenBank/DDBJ whole genome shotgun (WGS) entry which is preliminary data.</text>
</comment>
<dbReference type="PATRIC" id="fig|1127483.3.peg.2099"/>
<dbReference type="SUPFAM" id="SSF53474">
    <property type="entry name" value="alpha/beta-Hydrolases"/>
    <property type="match status" value="1"/>
</dbReference>
<gene>
    <name evidence="2" type="ORF">OR16_10484</name>
</gene>
<dbReference type="AlphaFoldDB" id="H1S2Y7"/>
<proteinExistence type="predicted"/>
<name>H1S2Y7_9BURK</name>
<dbReference type="EMBL" id="AHJE01000022">
    <property type="protein sequence ID" value="EHP43202.1"/>
    <property type="molecule type" value="Genomic_DNA"/>
</dbReference>
<dbReference type="GO" id="GO:0016787">
    <property type="term" value="F:hydrolase activity"/>
    <property type="evidence" value="ECO:0007669"/>
    <property type="project" value="UniProtKB-KW"/>
</dbReference>
<dbReference type="InterPro" id="IPR029058">
    <property type="entry name" value="AB_hydrolase_fold"/>
</dbReference>
<feature type="domain" description="Thioesterase" evidence="1">
    <location>
        <begin position="57"/>
        <end position="114"/>
    </location>
</feature>
<dbReference type="Pfam" id="PF00975">
    <property type="entry name" value="Thioesterase"/>
    <property type="match status" value="1"/>
</dbReference>
<dbReference type="Proteomes" id="UP000005808">
    <property type="component" value="Unassembled WGS sequence"/>
</dbReference>
<dbReference type="OrthoDB" id="8960868at2"/>
<keyword evidence="2" id="KW-0378">Hydrolase</keyword>
<dbReference type="InterPro" id="IPR001031">
    <property type="entry name" value="Thioesterase"/>
</dbReference>
<evidence type="ECO:0000313" key="2">
    <source>
        <dbReference type="EMBL" id="EHP43202.1"/>
    </source>
</evidence>
<organism evidence="2 3">
    <name type="scientific">Cupriavidus basilensis OR16</name>
    <dbReference type="NCBI Taxonomy" id="1127483"/>
    <lineage>
        <taxon>Bacteria</taxon>
        <taxon>Pseudomonadati</taxon>
        <taxon>Pseudomonadota</taxon>
        <taxon>Betaproteobacteria</taxon>
        <taxon>Burkholderiales</taxon>
        <taxon>Burkholderiaceae</taxon>
        <taxon>Cupriavidus</taxon>
    </lineage>
</organism>
<dbReference type="RefSeq" id="WP_006157774.1">
    <property type="nucleotide sequence ID" value="NZ_AHJE01000022.1"/>
</dbReference>
<sequence length="176" mass="18734">MTRPSLLLVPGMLNDARVWDAVRGALEPLADLHVAAVDRHDRIDAMATTAAAGMPARFAVAGFSMGGYVALEMARQLPGRISGVALLGTSCRAEHADAAPRRRALLERARADFDGAVDSVLPYTIHPSRQQDAAFTAGLRAMMLATGIEGYARQVQALLHRHDQSATARHFPAAAA</sequence>
<evidence type="ECO:0000259" key="1">
    <source>
        <dbReference type="Pfam" id="PF00975"/>
    </source>
</evidence>